<keyword evidence="1 2" id="KW-0238">DNA-binding</keyword>
<proteinExistence type="predicted"/>
<dbReference type="InterPro" id="IPR001647">
    <property type="entry name" value="HTH_TetR"/>
</dbReference>
<name>A0AAX1JE07_9MYCO</name>
<feature type="DNA-binding region" description="H-T-H motif" evidence="2">
    <location>
        <begin position="29"/>
        <end position="48"/>
    </location>
</feature>
<dbReference type="Pfam" id="PF00440">
    <property type="entry name" value="TetR_N"/>
    <property type="match status" value="1"/>
</dbReference>
<evidence type="ECO:0000313" key="4">
    <source>
        <dbReference type="EMBL" id="QPI39774.1"/>
    </source>
</evidence>
<protein>
    <submittedName>
        <fullName evidence="4">TetR/AcrR family transcriptional regulator</fullName>
    </submittedName>
</protein>
<evidence type="ECO:0000256" key="1">
    <source>
        <dbReference type="ARBA" id="ARBA00023125"/>
    </source>
</evidence>
<dbReference type="Proteomes" id="UP000663583">
    <property type="component" value="Chromosome"/>
</dbReference>
<dbReference type="PROSITE" id="PS50977">
    <property type="entry name" value="HTH_TETR_2"/>
    <property type="match status" value="1"/>
</dbReference>
<reference evidence="4" key="1">
    <citation type="submission" date="2020-11" db="EMBL/GenBank/DDBJ databases">
        <title>Intraspecies plasmid and genomic variation of Mycobacterium kubicae revealed by the complete genome sequences of two clinical isolates.</title>
        <authorList>
            <person name="Hendrix J.R."/>
            <person name="Epperson L.E."/>
            <person name="Honda J.R."/>
            <person name="Strong M."/>
        </authorList>
    </citation>
    <scope>NUCLEOTIDE SEQUENCE</scope>
    <source>
        <strain evidence="4">JCM 13573</strain>
    </source>
</reference>
<gene>
    <name evidence="4" type="ORF">I2456_10175</name>
</gene>
<dbReference type="SUPFAM" id="SSF46689">
    <property type="entry name" value="Homeodomain-like"/>
    <property type="match status" value="1"/>
</dbReference>
<dbReference type="KEGG" id="mku:I2456_10175"/>
<dbReference type="Gene3D" id="1.10.357.10">
    <property type="entry name" value="Tetracycline Repressor, domain 2"/>
    <property type="match status" value="1"/>
</dbReference>
<organism evidence="4 5">
    <name type="scientific">Mycobacterium kubicae</name>
    <dbReference type="NCBI Taxonomy" id="120959"/>
    <lineage>
        <taxon>Bacteria</taxon>
        <taxon>Bacillati</taxon>
        <taxon>Actinomycetota</taxon>
        <taxon>Actinomycetes</taxon>
        <taxon>Mycobacteriales</taxon>
        <taxon>Mycobacteriaceae</taxon>
        <taxon>Mycobacterium</taxon>
        <taxon>Mycobacterium simiae complex</taxon>
    </lineage>
</organism>
<dbReference type="InterPro" id="IPR009057">
    <property type="entry name" value="Homeodomain-like_sf"/>
</dbReference>
<dbReference type="AlphaFoldDB" id="A0AAX1JE07"/>
<feature type="domain" description="HTH tetR-type" evidence="3">
    <location>
        <begin position="6"/>
        <end position="66"/>
    </location>
</feature>
<evidence type="ECO:0000313" key="5">
    <source>
        <dbReference type="Proteomes" id="UP000663583"/>
    </source>
</evidence>
<sequence>MSSPRVHDPDHVFDSVEQLVSQDGAEALTIRALTRATGVSNGAIYRTFESRGGLLGRTWIRAERRFLTLLTSAVDEARERSAADPLEAVHAAAETSLIYPEMYPGSAALLMTVRRDEVTTQPMPPEVADQLAALQCELAHVLTQLAQRLWGRCDDDAVNLIAACIIDLPKWIALRGKRYSMPVVRGYLRAAVQSVLSVGPPPNAERDLVMVGGHRGGNA</sequence>
<evidence type="ECO:0000259" key="3">
    <source>
        <dbReference type="PROSITE" id="PS50977"/>
    </source>
</evidence>
<evidence type="ECO:0000256" key="2">
    <source>
        <dbReference type="PROSITE-ProRule" id="PRU00335"/>
    </source>
</evidence>
<dbReference type="EMBL" id="CP065047">
    <property type="protein sequence ID" value="QPI39774.1"/>
    <property type="molecule type" value="Genomic_DNA"/>
</dbReference>
<dbReference type="RefSeq" id="WP_085073187.1">
    <property type="nucleotide sequence ID" value="NZ_BLKU01000003.1"/>
</dbReference>
<dbReference type="GO" id="GO:0003677">
    <property type="term" value="F:DNA binding"/>
    <property type="evidence" value="ECO:0007669"/>
    <property type="project" value="UniProtKB-UniRule"/>
</dbReference>
<accession>A0AAX1JE07</accession>